<evidence type="ECO:0000313" key="5">
    <source>
        <dbReference type="Proteomes" id="UP000596660"/>
    </source>
</evidence>
<dbReference type="Gramene" id="AUR62029733-RA">
    <property type="protein sequence ID" value="AUR62029733-RA:cds"/>
    <property type="gene ID" value="AUR62029733"/>
</dbReference>
<sequence>MLKLCCNNNGVKALNFIIYNFHNPLFYSTSSSTSIKKFPFLANYLVDYLGFSKQQARYTSAKFEQHHVVNKRKHEVSSSKFVSNFDLVVQFFRQNGFDVSQIRIVVSVQPRVLLCRVDKTLKPNIDHFLKIGFSKPDFFEVVSVNPYVLFNCHPQFVRATEALKDVMGNYEYVISIMKKSHWTSISGMSNNLISNVALLRSYGVSIDLIQLKNIWVFLCDSSRFLDGVHLMASFGEKNIESKIRMFENFGCMRSDVLALGRKNPMLLGLSEARIKRSLEYLMKELGFSPDYVMSHGALLSYSLEKRIIPRIRVLLALKEKGLIKKDHAPYTILNRSEPHFLNRYVLPFEEIREVYAKELAKLTDRSSMKPSNEGRAGDDKP</sequence>
<evidence type="ECO:0000313" key="4">
    <source>
        <dbReference type="EnsemblPlants" id="AUR62029733-RA:cds"/>
    </source>
</evidence>
<dbReference type="PANTHER" id="PTHR13068:SF231">
    <property type="entry name" value="TRANSCRIPTION TERMINATION FACTOR MTERF2, CHLOROPLASTIC-LIKE"/>
    <property type="match status" value="1"/>
</dbReference>
<dbReference type="PANTHER" id="PTHR13068">
    <property type="entry name" value="CGI-12 PROTEIN-RELATED"/>
    <property type="match status" value="1"/>
</dbReference>
<dbReference type="Proteomes" id="UP000596660">
    <property type="component" value="Unplaced"/>
</dbReference>
<dbReference type="GO" id="GO:0006353">
    <property type="term" value="P:DNA-templated transcription termination"/>
    <property type="evidence" value="ECO:0007669"/>
    <property type="project" value="UniProtKB-KW"/>
</dbReference>
<dbReference type="Pfam" id="PF02536">
    <property type="entry name" value="mTERF"/>
    <property type="match status" value="2"/>
</dbReference>
<keyword evidence="2" id="KW-0805">Transcription regulation</keyword>
<keyword evidence="3" id="KW-0809">Transit peptide</keyword>
<reference evidence="4" key="2">
    <citation type="submission" date="2021-03" db="UniProtKB">
        <authorList>
            <consortium name="EnsemblPlants"/>
        </authorList>
    </citation>
    <scope>IDENTIFICATION</scope>
</reference>
<dbReference type="EnsemblPlants" id="AUR62029733-RA">
    <property type="protein sequence ID" value="AUR62029733-RA:cds"/>
    <property type="gene ID" value="AUR62029733"/>
</dbReference>
<evidence type="ECO:0000256" key="1">
    <source>
        <dbReference type="ARBA" id="ARBA00007692"/>
    </source>
</evidence>
<organism evidence="4 5">
    <name type="scientific">Chenopodium quinoa</name>
    <name type="common">Quinoa</name>
    <dbReference type="NCBI Taxonomy" id="63459"/>
    <lineage>
        <taxon>Eukaryota</taxon>
        <taxon>Viridiplantae</taxon>
        <taxon>Streptophyta</taxon>
        <taxon>Embryophyta</taxon>
        <taxon>Tracheophyta</taxon>
        <taxon>Spermatophyta</taxon>
        <taxon>Magnoliopsida</taxon>
        <taxon>eudicotyledons</taxon>
        <taxon>Gunneridae</taxon>
        <taxon>Pentapetalae</taxon>
        <taxon>Caryophyllales</taxon>
        <taxon>Chenopodiaceae</taxon>
        <taxon>Chenopodioideae</taxon>
        <taxon>Atripliceae</taxon>
        <taxon>Chenopodium</taxon>
    </lineage>
</organism>
<dbReference type="SMART" id="SM00733">
    <property type="entry name" value="Mterf"/>
    <property type="match status" value="3"/>
</dbReference>
<dbReference type="InterPro" id="IPR003690">
    <property type="entry name" value="MTERF"/>
</dbReference>
<dbReference type="InterPro" id="IPR038538">
    <property type="entry name" value="MTERF_sf"/>
</dbReference>
<dbReference type="Gene3D" id="1.25.70.10">
    <property type="entry name" value="Transcription termination factor 3, mitochondrial"/>
    <property type="match status" value="1"/>
</dbReference>
<accession>A0A803MHY5</accession>
<evidence type="ECO:0000256" key="3">
    <source>
        <dbReference type="ARBA" id="ARBA00022946"/>
    </source>
</evidence>
<reference evidence="4" key="1">
    <citation type="journal article" date="2017" name="Nature">
        <title>The genome of Chenopodium quinoa.</title>
        <authorList>
            <person name="Jarvis D.E."/>
            <person name="Ho Y.S."/>
            <person name="Lightfoot D.J."/>
            <person name="Schmoeckel S.M."/>
            <person name="Li B."/>
            <person name="Borm T.J.A."/>
            <person name="Ohyanagi H."/>
            <person name="Mineta K."/>
            <person name="Michell C.T."/>
            <person name="Saber N."/>
            <person name="Kharbatia N.M."/>
            <person name="Rupper R.R."/>
            <person name="Sharp A.R."/>
            <person name="Dally N."/>
            <person name="Boughton B.A."/>
            <person name="Woo Y.H."/>
            <person name="Gao G."/>
            <person name="Schijlen E.G.W.M."/>
            <person name="Guo X."/>
            <person name="Momin A.A."/>
            <person name="Negrao S."/>
            <person name="Al-Babili S."/>
            <person name="Gehring C."/>
            <person name="Roessner U."/>
            <person name="Jung C."/>
            <person name="Murphy K."/>
            <person name="Arold S.T."/>
            <person name="Gojobori T."/>
            <person name="van der Linden C.G."/>
            <person name="van Loo E.N."/>
            <person name="Jellen E.N."/>
            <person name="Maughan P.J."/>
            <person name="Tester M."/>
        </authorList>
    </citation>
    <scope>NUCLEOTIDE SEQUENCE [LARGE SCALE GENOMIC DNA]</scope>
    <source>
        <strain evidence="4">cv. PI 614886</strain>
    </source>
</reference>
<protein>
    <submittedName>
        <fullName evidence="4">Uncharacterized protein</fullName>
    </submittedName>
</protein>
<keyword evidence="5" id="KW-1185">Reference proteome</keyword>
<evidence type="ECO:0000256" key="2">
    <source>
        <dbReference type="ARBA" id="ARBA00022472"/>
    </source>
</evidence>
<keyword evidence="2" id="KW-0806">Transcription termination</keyword>
<dbReference type="GO" id="GO:0003676">
    <property type="term" value="F:nucleic acid binding"/>
    <property type="evidence" value="ECO:0007669"/>
    <property type="project" value="InterPro"/>
</dbReference>
<comment type="similarity">
    <text evidence="1">Belongs to the mTERF family.</text>
</comment>
<dbReference type="AlphaFoldDB" id="A0A803MHY5"/>
<dbReference type="OMA" id="EYVISIM"/>
<keyword evidence="2" id="KW-0804">Transcription</keyword>
<proteinExistence type="inferred from homology"/>
<name>A0A803MHY5_CHEQI</name>